<feature type="transmembrane region" description="Helical" evidence="7">
    <location>
        <begin position="66"/>
        <end position="91"/>
    </location>
</feature>
<evidence type="ECO:0000259" key="8">
    <source>
        <dbReference type="PROSITE" id="PS50928"/>
    </source>
</evidence>
<protein>
    <submittedName>
        <fullName evidence="9">ABC transporter permease</fullName>
    </submittedName>
</protein>
<feature type="transmembrane region" description="Helical" evidence="7">
    <location>
        <begin position="201"/>
        <end position="221"/>
    </location>
</feature>
<dbReference type="Pfam" id="PF00528">
    <property type="entry name" value="BPD_transp_1"/>
    <property type="match status" value="1"/>
</dbReference>
<keyword evidence="6 7" id="KW-0472">Membrane</keyword>
<feature type="transmembrane region" description="Helical" evidence="7">
    <location>
        <begin position="103"/>
        <end position="123"/>
    </location>
</feature>
<dbReference type="EMBL" id="BMJI01000004">
    <property type="protein sequence ID" value="GGC85809.1"/>
    <property type="molecule type" value="Genomic_DNA"/>
</dbReference>
<dbReference type="PROSITE" id="PS50928">
    <property type="entry name" value="ABC_TM1"/>
    <property type="match status" value="1"/>
</dbReference>
<keyword evidence="10" id="KW-1185">Reference proteome</keyword>
<dbReference type="InterPro" id="IPR051393">
    <property type="entry name" value="ABC_transporter_permease"/>
</dbReference>
<name>A0ABQ1NV62_9MICC</name>
<evidence type="ECO:0000256" key="7">
    <source>
        <dbReference type="RuleBase" id="RU363032"/>
    </source>
</evidence>
<organism evidence="9 10">
    <name type="scientific">Tersicoccus solisilvae</name>
    <dbReference type="NCBI Taxonomy" id="1882339"/>
    <lineage>
        <taxon>Bacteria</taxon>
        <taxon>Bacillati</taxon>
        <taxon>Actinomycetota</taxon>
        <taxon>Actinomycetes</taxon>
        <taxon>Micrococcales</taxon>
        <taxon>Micrococcaceae</taxon>
        <taxon>Tersicoccus</taxon>
    </lineage>
</organism>
<keyword evidence="2 7" id="KW-0813">Transport</keyword>
<dbReference type="PANTHER" id="PTHR30193:SF37">
    <property type="entry name" value="INNER MEMBRANE ABC TRANSPORTER PERMEASE PROTEIN YCJO"/>
    <property type="match status" value="1"/>
</dbReference>
<dbReference type="CDD" id="cd06261">
    <property type="entry name" value="TM_PBP2"/>
    <property type="match status" value="1"/>
</dbReference>
<evidence type="ECO:0000256" key="2">
    <source>
        <dbReference type="ARBA" id="ARBA00022448"/>
    </source>
</evidence>
<evidence type="ECO:0000256" key="6">
    <source>
        <dbReference type="ARBA" id="ARBA00023136"/>
    </source>
</evidence>
<comment type="similarity">
    <text evidence="7">Belongs to the binding-protein-dependent transport system permease family.</text>
</comment>
<gene>
    <name evidence="9" type="ORF">GCM10011512_10870</name>
</gene>
<evidence type="ECO:0000256" key="1">
    <source>
        <dbReference type="ARBA" id="ARBA00004651"/>
    </source>
</evidence>
<comment type="caution">
    <text evidence="9">The sequence shown here is derived from an EMBL/GenBank/DDBJ whole genome shotgun (WGS) entry which is preliminary data.</text>
</comment>
<keyword evidence="3" id="KW-1003">Cell membrane</keyword>
<keyword evidence="5 7" id="KW-1133">Transmembrane helix</keyword>
<accession>A0ABQ1NV62</accession>
<dbReference type="Gene3D" id="1.10.3720.10">
    <property type="entry name" value="MetI-like"/>
    <property type="match status" value="1"/>
</dbReference>
<evidence type="ECO:0000256" key="3">
    <source>
        <dbReference type="ARBA" id="ARBA00022475"/>
    </source>
</evidence>
<dbReference type="SUPFAM" id="SSF161098">
    <property type="entry name" value="MetI-like"/>
    <property type="match status" value="1"/>
</dbReference>
<dbReference type="InterPro" id="IPR035906">
    <property type="entry name" value="MetI-like_sf"/>
</dbReference>
<dbReference type="PANTHER" id="PTHR30193">
    <property type="entry name" value="ABC TRANSPORTER PERMEASE PROTEIN"/>
    <property type="match status" value="1"/>
</dbReference>
<feature type="transmembrane region" description="Helical" evidence="7">
    <location>
        <begin position="157"/>
        <end position="180"/>
    </location>
</feature>
<evidence type="ECO:0000313" key="10">
    <source>
        <dbReference type="Proteomes" id="UP000597761"/>
    </source>
</evidence>
<feature type="transmembrane region" description="Helical" evidence="7">
    <location>
        <begin position="255"/>
        <end position="275"/>
    </location>
</feature>
<evidence type="ECO:0000256" key="4">
    <source>
        <dbReference type="ARBA" id="ARBA00022692"/>
    </source>
</evidence>
<sequence length="289" mass="31398">MARRETATGYALLAPSLIGIIAFLLVPIAVVVWLSLQQWDLLFPPQFVGLDNWASVLTDPAFGRSALISLLFVLLVIPLQTALGLLLATLLSRGLPGSAFLRVIYVIPWMCAPLALGVVWRWIFSPSDGALNAITGVYVEWLSSPVLALPAVAAVSIWSQVGYVTLFFIAGLAAIPATLIDAARVDGATAWQIFWRVKLPLLRPTMFFVLVTGVIASFQAFDQIYALTPNGGPQGTTDVIATRIYDEAFRGSADLGRASVMALLLFVVLVVITLAQQRYFRSRITYDLS</sequence>
<keyword evidence="4 7" id="KW-0812">Transmembrane</keyword>
<dbReference type="RefSeq" id="WP_188667209.1">
    <property type="nucleotide sequence ID" value="NZ_BMJI01000004.1"/>
</dbReference>
<proteinExistence type="inferred from homology"/>
<evidence type="ECO:0000313" key="9">
    <source>
        <dbReference type="EMBL" id="GGC85809.1"/>
    </source>
</evidence>
<feature type="domain" description="ABC transmembrane type-1" evidence="8">
    <location>
        <begin position="66"/>
        <end position="276"/>
    </location>
</feature>
<evidence type="ECO:0000256" key="5">
    <source>
        <dbReference type="ARBA" id="ARBA00022989"/>
    </source>
</evidence>
<comment type="subcellular location">
    <subcellularLocation>
        <location evidence="1 7">Cell membrane</location>
        <topology evidence="1 7">Multi-pass membrane protein</topology>
    </subcellularLocation>
</comment>
<reference evidence="10" key="1">
    <citation type="journal article" date="2019" name="Int. J. Syst. Evol. Microbiol.">
        <title>The Global Catalogue of Microorganisms (GCM) 10K type strain sequencing project: providing services to taxonomists for standard genome sequencing and annotation.</title>
        <authorList>
            <consortium name="The Broad Institute Genomics Platform"/>
            <consortium name="The Broad Institute Genome Sequencing Center for Infectious Disease"/>
            <person name="Wu L."/>
            <person name="Ma J."/>
        </authorList>
    </citation>
    <scope>NUCLEOTIDE SEQUENCE [LARGE SCALE GENOMIC DNA]</scope>
    <source>
        <strain evidence="10">CGMCC 1.15480</strain>
    </source>
</reference>
<feature type="transmembrane region" description="Helical" evidence="7">
    <location>
        <begin position="12"/>
        <end position="36"/>
    </location>
</feature>
<dbReference type="InterPro" id="IPR000515">
    <property type="entry name" value="MetI-like"/>
</dbReference>
<dbReference type="Proteomes" id="UP000597761">
    <property type="component" value="Unassembled WGS sequence"/>
</dbReference>